<dbReference type="Proteomes" id="UP001378592">
    <property type="component" value="Unassembled WGS sequence"/>
</dbReference>
<dbReference type="InterPro" id="IPR003094">
    <property type="entry name" value="6Pfruct_kin"/>
</dbReference>
<feature type="binding site" evidence="5">
    <location>
        <begin position="307"/>
        <end position="314"/>
    </location>
    <ligand>
        <name>substrate</name>
    </ligand>
</feature>
<dbReference type="EMBL" id="JAZDUA010000084">
    <property type="protein sequence ID" value="KAK7868958.1"/>
    <property type="molecule type" value="Genomic_DNA"/>
</dbReference>
<dbReference type="SUPFAM" id="SSF53254">
    <property type="entry name" value="Phosphoglycerate mutase-like"/>
    <property type="match status" value="1"/>
</dbReference>
<evidence type="ECO:0000313" key="8">
    <source>
        <dbReference type="EMBL" id="KAK7868958.1"/>
    </source>
</evidence>
<reference evidence="8 9" key="1">
    <citation type="submission" date="2024-03" db="EMBL/GenBank/DDBJ databases">
        <title>The genome assembly and annotation of the cricket Gryllus longicercus Weissman &amp; Gray.</title>
        <authorList>
            <person name="Szrajer S."/>
            <person name="Gray D."/>
            <person name="Ylla G."/>
        </authorList>
    </citation>
    <scope>NUCLEOTIDE SEQUENCE [LARGE SCALE GENOMIC DNA]</scope>
    <source>
        <strain evidence="8">DAG 2021-001</strain>
        <tissue evidence="8">Whole body minus gut</tissue>
    </source>
</reference>
<dbReference type="PRINTS" id="PR00991">
    <property type="entry name" value="6PFRUCTKNASE"/>
</dbReference>
<gene>
    <name evidence="8" type="ORF">R5R35_002591</name>
</gene>
<dbReference type="CDD" id="cd07067">
    <property type="entry name" value="HP_PGM_like"/>
    <property type="match status" value="1"/>
</dbReference>
<dbReference type="InterPro" id="IPR013078">
    <property type="entry name" value="His_Pase_superF_clade-1"/>
</dbReference>
<dbReference type="Gene3D" id="3.40.50.1240">
    <property type="entry name" value="Phosphoglycerate mutase-like"/>
    <property type="match status" value="1"/>
</dbReference>
<evidence type="ECO:0000256" key="3">
    <source>
        <dbReference type="ARBA" id="ARBA00022840"/>
    </source>
</evidence>
<keyword evidence="2" id="KW-0547">Nucleotide-binding</keyword>
<dbReference type="GO" id="GO:0006003">
    <property type="term" value="P:fructose 2,6-bisphosphate metabolic process"/>
    <property type="evidence" value="ECO:0007669"/>
    <property type="project" value="InterPro"/>
</dbReference>
<dbReference type="GO" id="GO:0005524">
    <property type="term" value="F:ATP binding"/>
    <property type="evidence" value="ECO:0007669"/>
    <property type="project" value="UniProtKB-KW"/>
</dbReference>
<dbReference type="PIRSF" id="PIRSF000709">
    <property type="entry name" value="6PFK_2-Ptase"/>
    <property type="match status" value="1"/>
</dbReference>
<feature type="domain" description="6-phosphofructo-2-kinase" evidence="7">
    <location>
        <begin position="89"/>
        <end position="297"/>
    </location>
</feature>
<evidence type="ECO:0000256" key="4">
    <source>
        <dbReference type="PIRSR" id="PIRSR613078-1"/>
    </source>
</evidence>
<dbReference type="GO" id="GO:0005829">
    <property type="term" value="C:cytosol"/>
    <property type="evidence" value="ECO:0007669"/>
    <property type="project" value="TreeGrafter"/>
</dbReference>
<evidence type="ECO:0000256" key="2">
    <source>
        <dbReference type="ARBA" id="ARBA00022741"/>
    </source>
</evidence>
<keyword evidence="9" id="KW-1185">Reference proteome</keyword>
<evidence type="ECO:0000256" key="5">
    <source>
        <dbReference type="PIRSR" id="PIRSR613078-2"/>
    </source>
</evidence>
<organism evidence="8 9">
    <name type="scientific">Gryllus longicercus</name>
    <dbReference type="NCBI Taxonomy" id="2509291"/>
    <lineage>
        <taxon>Eukaryota</taxon>
        <taxon>Metazoa</taxon>
        <taxon>Ecdysozoa</taxon>
        <taxon>Arthropoda</taxon>
        <taxon>Hexapoda</taxon>
        <taxon>Insecta</taxon>
        <taxon>Pterygota</taxon>
        <taxon>Neoptera</taxon>
        <taxon>Polyneoptera</taxon>
        <taxon>Orthoptera</taxon>
        <taxon>Ensifera</taxon>
        <taxon>Gryllidea</taxon>
        <taxon>Grylloidea</taxon>
        <taxon>Gryllidae</taxon>
        <taxon>Gryllinae</taxon>
        <taxon>Gryllus</taxon>
    </lineage>
</organism>
<dbReference type="Pfam" id="PF00300">
    <property type="entry name" value="His_Phos_1"/>
    <property type="match status" value="1"/>
</dbReference>
<feature type="compositionally biased region" description="Low complexity" evidence="6">
    <location>
        <begin position="28"/>
        <end position="57"/>
    </location>
</feature>
<sequence>MAPASDLTKDGEALAPPRRPAPAPAPAAPAAAPAAPGQGAPAPAQQQQQPGQGAPAAPAQPPLAHVRKGVNSEQQRGMAAGRGGALAATAPLLVATVGLPARSKTTLAHRLARFLAWNGELAEAFTVSDYRRKLMERYDNHNLFRADNCAALEIRNRSAALALADAVEWLRSSGTVAVLDGTHATRAARRQLKERVVDRLGWRLLFVESVVDDDAVLERNIQEILHNSPDYRDMGREKAEDDFRKKIAHYLEQYEPVAAKSEGISVVRYCNDGESVTAHRLSGHLEAQVLSFLASFRPCPKTLYFSRHGESEYNVLGRIGGDANLSPRGQAYARALAQRVTEMHLPSLHVWTSQLCRTKQTAQGIKVPVEHLAALNELDAGVCEGLTYEEIQERFPQEFAWRDQDKLRYRYPWGESYIDIMARIQSVLLDLEGADEEVLVVSHQAVLRCVLGYFLHKLPEELPYLDVPLHTLIKLTSDGYNFNIEFIKLPIECVDTYRRQPSNCETDRTTQDALLTVPSHFDSLSLWDSKDMPKSLPIYIEQH</sequence>
<comment type="caution">
    <text evidence="8">The sequence shown here is derived from an EMBL/GenBank/DDBJ whole genome shotgun (WGS) entry which is preliminary data.</text>
</comment>
<dbReference type="GO" id="GO:0004331">
    <property type="term" value="F:fructose-2,6-bisphosphate 2-phosphatase activity"/>
    <property type="evidence" value="ECO:0007669"/>
    <property type="project" value="TreeGrafter"/>
</dbReference>
<comment type="similarity">
    <text evidence="1">In the C-terminal section; belongs to the phosphoglycerate mutase family.</text>
</comment>
<dbReference type="Pfam" id="PF01591">
    <property type="entry name" value="6PF2K"/>
    <property type="match status" value="1"/>
</dbReference>
<name>A0AAN9VRQ1_9ORTH</name>
<dbReference type="SUPFAM" id="SSF52540">
    <property type="entry name" value="P-loop containing nucleoside triphosphate hydrolases"/>
    <property type="match status" value="1"/>
</dbReference>
<dbReference type="GO" id="GO:0003873">
    <property type="term" value="F:6-phosphofructo-2-kinase activity"/>
    <property type="evidence" value="ECO:0007669"/>
    <property type="project" value="InterPro"/>
</dbReference>
<dbReference type="PANTHER" id="PTHR10606">
    <property type="entry name" value="6-PHOSPHOFRUCTO-2-KINASE/FRUCTOSE-2,6-BISPHOSPHATASE"/>
    <property type="match status" value="1"/>
</dbReference>
<feature type="region of interest" description="Disordered" evidence="6">
    <location>
        <begin position="1"/>
        <end position="62"/>
    </location>
</feature>
<feature type="binding site" evidence="5">
    <location>
        <position position="357"/>
    </location>
    <ligand>
        <name>substrate</name>
    </ligand>
</feature>
<evidence type="ECO:0000259" key="7">
    <source>
        <dbReference type="Pfam" id="PF01591"/>
    </source>
</evidence>
<evidence type="ECO:0000256" key="6">
    <source>
        <dbReference type="SAM" id="MobiDB-lite"/>
    </source>
</evidence>
<dbReference type="Gene3D" id="3.40.50.300">
    <property type="entry name" value="P-loop containing nucleotide triphosphate hydrolases"/>
    <property type="match status" value="1"/>
</dbReference>
<evidence type="ECO:0000256" key="1">
    <source>
        <dbReference type="ARBA" id="ARBA00008408"/>
    </source>
</evidence>
<keyword evidence="3" id="KW-0067">ATP-binding</keyword>
<feature type="compositionally biased region" description="Pro residues" evidence="6">
    <location>
        <begin position="17"/>
        <end position="27"/>
    </location>
</feature>
<evidence type="ECO:0000313" key="9">
    <source>
        <dbReference type="Proteomes" id="UP001378592"/>
    </source>
</evidence>
<dbReference type="FunFam" id="3.40.50.1240:FF:000001">
    <property type="entry name" value="6-phosphofructo-2-kinase/fructose-2, 6-bisphosphatase 3 isoform 2"/>
    <property type="match status" value="1"/>
</dbReference>
<feature type="active site" description="Proton donor/acceptor" evidence="4">
    <location>
        <position position="377"/>
    </location>
</feature>
<protein>
    <recommendedName>
        <fullName evidence="7">6-phosphofructo-2-kinase domain-containing protein</fullName>
    </recommendedName>
</protein>
<accession>A0AAN9VRQ1</accession>
<dbReference type="SMART" id="SM00855">
    <property type="entry name" value="PGAM"/>
    <property type="match status" value="1"/>
</dbReference>
<dbReference type="InterPro" id="IPR013079">
    <property type="entry name" value="6Phosfructo_kin"/>
</dbReference>
<dbReference type="InterPro" id="IPR027417">
    <property type="entry name" value="P-loop_NTPase"/>
</dbReference>
<proteinExistence type="inferred from homology"/>
<feature type="active site" description="Tele-phosphohistidine intermediate" evidence="4">
    <location>
        <position position="308"/>
    </location>
</feature>
<dbReference type="AlphaFoldDB" id="A0AAN9VRQ1"/>
<dbReference type="PANTHER" id="PTHR10606:SF65">
    <property type="entry name" value="6-PHOSPHOFRUCTO-2-KINASE_FRUCTOSE-2, 6-BISPHOSPHATASE-LIKE PROTEIN"/>
    <property type="match status" value="1"/>
</dbReference>
<dbReference type="InterPro" id="IPR029033">
    <property type="entry name" value="His_PPase_superfam"/>
</dbReference>
<dbReference type="GO" id="GO:0006000">
    <property type="term" value="P:fructose metabolic process"/>
    <property type="evidence" value="ECO:0007669"/>
    <property type="project" value="InterPro"/>
</dbReference>